<organism evidence="1 2">
    <name type="scientific">Alectoria fallacina</name>
    <dbReference type="NCBI Taxonomy" id="1903189"/>
    <lineage>
        <taxon>Eukaryota</taxon>
        <taxon>Fungi</taxon>
        <taxon>Dikarya</taxon>
        <taxon>Ascomycota</taxon>
        <taxon>Pezizomycotina</taxon>
        <taxon>Lecanoromycetes</taxon>
        <taxon>OSLEUM clade</taxon>
        <taxon>Lecanoromycetidae</taxon>
        <taxon>Lecanorales</taxon>
        <taxon>Lecanorineae</taxon>
        <taxon>Parmeliaceae</taxon>
        <taxon>Alectoria</taxon>
    </lineage>
</organism>
<dbReference type="EMBL" id="CAJPDR010000003">
    <property type="protein sequence ID" value="CAF9904029.1"/>
    <property type="molecule type" value="Genomic_DNA"/>
</dbReference>
<gene>
    <name evidence="1" type="ORF">ALECFALPRED_004809</name>
</gene>
<protein>
    <submittedName>
        <fullName evidence="1">Uncharacterized protein</fullName>
    </submittedName>
</protein>
<evidence type="ECO:0000313" key="2">
    <source>
        <dbReference type="Proteomes" id="UP000664203"/>
    </source>
</evidence>
<sequence length="230" mass="26184">MEKFAHSEARPSLINHRLTAKLSELHHLKSYESPIFRPTASQRVEKTPKHRHLAKGMLIRADPEISPRTYQTPHLYIKRWLVIAMRTYEQMSIFMAPLLGRGMYHRMKELGPSERSEIYQRLQRVRIERAKVLEAIIDGERLRLSQSDPTIQSLGPSRQILAAIQAIEQKRNADAAKPGSQLTSEDLTTIKTKLCAFSDIAKTIAAMGIVAKVVLPLRFLYWAFGIGSCP</sequence>
<dbReference type="Proteomes" id="UP000664203">
    <property type="component" value="Unassembled WGS sequence"/>
</dbReference>
<keyword evidence="2" id="KW-1185">Reference proteome</keyword>
<proteinExistence type="predicted"/>
<comment type="caution">
    <text evidence="1">The sequence shown here is derived from an EMBL/GenBank/DDBJ whole genome shotgun (WGS) entry which is preliminary data.</text>
</comment>
<accession>A0A8H3I891</accession>
<name>A0A8H3I891_9LECA</name>
<reference evidence="1" key="1">
    <citation type="submission" date="2021-03" db="EMBL/GenBank/DDBJ databases">
        <authorList>
            <person name="Tagirdzhanova G."/>
        </authorList>
    </citation>
    <scope>NUCLEOTIDE SEQUENCE</scope>
</reference>
<evidence type="ECO:0000313" key="1">
    <source>
        <dbReference type="EMBL" id="CAF9904029.1"/>
    </source>
</evidence>
<dbReference type="AlphaFoldDB" id="A0A8H3I891"/>